<dbReference type="GO" id="GO:0005634">
    <property type="term" value="C:nucleus"/>
    <property type="evidence" value="ECO:0007669"/>
    <property type="project" value="TreeGrafter"/>
</dbReference>
<comment type="similarity">
    <text evidence="1">Belongs to the NPL4 family.</text>
</comment>
<keyword evidence="5" id="KW-1185">Reference proteome</keyword>
<evidence type="ECO:0000313" key="4">
    <source>
        <dbReference type="EnsemblMetazoa" id="CLYHEMP023498.1"/>
    </source>
</evidence>
<dbReference type="InterPro" id="IPR007717">
    <property type="entry name" value="NPL4_C"/>
</dbReference>
<dbReference type="AlphaFoldDB" id="A0A7M5XIC2"/>
<dbReference type="GeneID" id="136821716"/>
<proteinExistence type="inferred from homology"/>
<dbReference type="SUPFAM" id="SSF54236">
    <property type="entry name" value="Ubiquitin-like"/>
    <property type="match status" value="1"/>
</dbReference>
<name>A0A7M5XIC2_9CNID</name>
<dbReference type="GO" id="GO:0006511">
    <property type="term" value="P:ubiquitin-dependent protein catabolic process"/>
    <property type="evidence" value="ECO:0007669"/>
    <property type="project" value="InterPro"/>
</dbReference>
<evidence type="ECO:0000259" key="3">
    <source>
        <dbReference type="PROSITE" id="PS50249"/>
    </source>
</evidence>
<dbReference type="PANTHER" id="PTHR12710:SF0">
    <property type="entry name" value="NUCLEAR PROTEIN LOCALIZATION PROTEIN 4 HOMOLOG"/>
    <property type="match status" value="1"/>
</dbReference>
<dbReference type="InterPro" id="IPR016563">
    <property type="entry name" value="Npl4"/>
</dbReference>
<dbReference type="Gene3D" id="2.30.30.380">
    <property type="entry name" value="Zn-finger domain of Sec23/24"/>
    <property type="match status" value="1"/>
</dbReference>
<sequence>MATKRNMILRIQTPEGMKRIQVGGADTVNTLYEKVQSFLKLQTNGWSIYKDRGLNDELSKSSRKTLKGLQLNHGDVIYMKETGHFVSSSPTSMDDRPSSSQSTDSTTVQTEKEDNTSKLDVVEDEIDVLLSHQSGLIKRDRHPLLCRHGKQGQCLNCAPLEPYNEDYLKSLKPPAKHLSFHAYLKKMKSGVAKGKYISLEDVNCKIKPGCTEHPPWPKGICTKCQPGAVMLNRQTYRHVDNIMFENPVIMDRFLNYWRKTGGQRIGILYGKYEKHENVPLGIRATVAAIYEPPQDSNKDRIQLLPNPQQESVDILASYFGLKQVGWIVTDLIPDTEKAGLVKHLRHAKTHFLSAQECMMAADYQNKHPNPSKESKTGRFGSKFVTVVVSGDEEQHIHYEGWQVSNQCMALVRDECLVPTVDDSALGYIKESSSEQFVPDVFYKVKDEYGNEVTKIGRPMPIEYFLIEVPAGFPMEPQSTFISSDPTNLFPIENRTQMLENQNFETLTQHLNRLKSSDVNLLEHFLDFHFLLFIMTNEFISIRHKMSDLCKALKQRDQMLFHQWLESDEWKTVETMVQTHAPMATDSPMDGSDAVPMETDNSVAITGWTCPHCTFINKNPTSDTCDMCTLPKS</sequence>
<dbReference type="RefSeq" id="XP_066934025.1">
    <property type="nucleotide sequence ID" value="XM_067077924.1"/>
</dbReference>
<dbReference type="CDD" id="cd08061">
    <property type="entry name" value="MPN_NPL4"/>
    <property type="match status" value="1"/>
</dbReference>
<accession>A0A7M5XIC2</accession>
<feature type="region of interest" description="Disordered" evidence="2">
    <location>
        <begin position="86"/>
        <end position="116"/>
    </location>
</feature>
<evidence type="ECO:0000313" key="5">
    <source>
        <dbReference type="Proteomes" id="UP000594262"/>
    </source>
</evidence>
<evidence type="ECO:0000256" key="2">
    <source>
        <dbReference type="SAM" id="MobiDB-lite"/>
    </source>
</evidence>
<dbReference type="EnsemblMetazoa" id="CLYHEMT023498.1">
    <property type="protein sequence ID" value="CLYHEMP023498.1"/>
    <property type="gene ID" value="CLYHEMG023498"/>
</dbReference>
<dbReference type="PROSITE" id="PS50249">
    <property type="entry name" value="MPN"/>
    <property type="match status" value="1"/>
</dbReference>
<dbReference type="Gene3D" id="3.10.20.90">
    <property type="entry name" value="Phosphatidylinositol 3-kinase Catalytic Subunit, Chain A, domain 1"/>
    <property type="match status" value="1"/>
</dbReference>
<dbReference type="InterPro" id="IPR037518">
    <property type="entry name" value="MPN"/>
</dbReference>
<dbReference type="GO" id="GO:0043130">
    <property type="term" value="F:ubiquitin binding"/>
    <property type="evidence" value="ECO:0007669"/>
    <property type="project" value="TreeGrafter"/>
</dbReference>
<dbReference type="GO" id="GO:0031625">
    <property type="term" value="F:ubiquitin protein ligase binding"/>
    <property type="evidence" value="ECO:0007669"/>
    <property type="project" value="TreeGrafter"/>
</dbReference>
<dbReference type="InterPro" id="IPR007716">
    <property type="entry name" value="NPL4_Zn-bd_put"/>
</dbReference>
<protein>
    <recommendedName>
        <fullName evidence="3">MPN domain-containing protein</fullName>
    </recommendedName>
</protein>
<dbReference type="InterPro" id="IPR024682">
    <property type="entry name" value="Npl4_Ub-like_dom"/>
</dbReference>
<dbReference type="InterPro" id="IPR029071">
    <property type="entry name" value="Ubiquitin-like_domsf"/>
</dbReference>
<dbReference type="Pfam" id="PF11543">
    <property type="entry name" value="UN_NPL4"/>
    <property type="match status" value="1"/>
</dbReference>
<evidence type="ECO:0000256" key="1">
    <source>
        <dbReference type="ARBA" id="ARBA00011025"/>
    </source>
</evidence>
<reference evidence="4" key="1">
    <citation type="submission" date="2021-01" db="UniProtKB">
        <authorList>
            <consortium name="EnsemblMetazoa"/>
        </authorList>
    </citation>
    <scope>IDENTIFICATION</scope>
</reference>
<dbReference type="OrthoDB" id="10251089at2759"/>
<dbReference type="InterPro" id="IPR036443">
    <property type="entry name" value="Znf_RanBP2_sf"/>
</dbReference>
<feature type="domain" description="MPN" evidence="3">
    <location>
        <begin position="242"/>
        <end position="379"/>
    </location>
</feature>
<dbReference type="PIRSF" id="PIRSF010052">
    <property type="entry name" value="Polyub_prc_Npl4"/>
    <property type="match status" value="1"/>
</dbReference>
<dbReference type="SUPFAM" id="SSF90209">
    <property type="entry name" value="Ran binding protein zinc finger-like"/>
    <property type="match status" value="1"/>
</dbReference>
<dbReference type="PANTHER" id="PTHR12710">
    <property type="entry name" value="NUCLEAR PROTEIN LOCALIZATION 4"/>
    <property type="match status" value="1"/>
</dbReference>
<organism evidence="4 5">
    <name type="scientific">Clytia hemisphaerica</name>
    <dbReference type="NCBI Taxonomy" id="252671"/>
    <lineage>
        <taxon>Eukaryota</taxon>
        <taxon>Metazoa</taxon>
        <taxon>Cnidaria</taxon>
        <taxon>Hydrozoa</taxon>
        <taxon>Hydroidolina</taxon>
        <taxon>Leptothecata</taxon>
        <taxon>Obeliida</taxon>
        <taxon>Clytiidae</taxon>
        <taxon>Clytia</taxon>
    </lineage>
</organism>
<dbReference type="Pfam" id="PF05021">
    <property type="entry name" value="NPL4"/>
    <property type="match status" value="1"/>
</dbReference>
<feature type="compositionally biased region" description="Low complexity" evidence="2">
    <location>
        <begin position="98"/>
        <end position="109"/>
    </location>
</feature>
<dbReference type="Gene3D" id="3.40.140.10">
    <property type="entry name" value="Cytidine Deaminase, domain 2"/>
    <property type="match status" value="1"/>
</dbReference>
<dbReference type="Pfam" id="PF05020">
    <property type="entry name" value="zf-NPL4"/>
    <property type="match status" value="1"/>
</dbReference>
<dbReference type="Proteomes" id="UP000594262">
    <property type="component" value="Unplaced"/>
</dbReference>